<feature type="non-terminal residue" evidence="2">
    <location>
        <position position="1"/>
    </location>
</feature>
<reference evidence="2" key="1">
    <citation type="submission" date="2021-02" db="EMBL/GenBank/DDBJ databases">
        <authorList>
            <person name="Dougan E. K."/>
            <person name="Rhodes N."/>
            <person name="Thang M."/>
            <person name="Chan C."/>
        </authorList>
    </citation>
    <scope>NUCLEOTIDE SEQUENCE</scope>
</reference>
<dbReference type="OrthoDB" id="445100at2759"/>
<feature type="region of interest" description="Disordered" evidence="1">
    <location>
        <begin position="163"/>
        <end position="249"/>
    </location>
</feature>
<sequence length="288" mass="33025">MINLDESAPRCVCAVLTDRQLLGILSSSSMTVLMEPRRFKIGFCKGSRHVCAMLGRLSARLENIPIVRKRFRKGNPWIREPVSTGGNALQTTRALELNYNILRVVLLWMDTPKISVKRLEPEVIHLFKKMGHIPEDRKQHWIDAWSIRTMLSRQDWADQLRTDRLDEPEDPNEYEEEDDTPPRRGGSSSGGKEEDPPRGEEAAAMIDEQEEDPEEGEEWEEGEEEEEKEDDPIADEPSESYHTQHKRDQLKAVQAEIAALQEKLAPLLSIICVFACPECCSKPIYIYK</sequence>
<keyword evidence="3" id="KW-1185">Reference proteome</keyword>
<evidence type="ECO:0000313" key="3">
    <source>
        <dbReference type="Proteomes" id="UP000601435"/>
    </source>
</evidence>
<dbReference type="Proteomes" id="UP000601435">
    <property type="component" value="Unassembled WGS sequence"/>
</dbReference>
<comment type="caution">
    <text evidence="2">The sequence shown here is derived from an EMBL/GenBank/DDBJ whole genome shotgun (WGS) entry which is preliminary data.</text>
</comment>
<dbReference type="EMBL" id="CAJNJA010005456">
    <property type="protein sequence ID" value="CAE7190685.1"/>
    <property type="molecule type" value="Genomic_DNA"/>
</dbReference>
<evidence type="ECO:0000256" key="1">
    <source>
        <dbReference type="SAM" id="MobiDB-lite"/>
    </source>
</evidence>
<proteinExistence type="predicted"/>
<feature type="compositionally biased region" description="Acidic residues" evidence="1">
    <location>
        <begin position="207"/>
        <end position="238"/>
    </location>
</feature>
<accession>A0A812J2V0</accession>
<feature type="compositionally biased region" description="Basic and acidic residues" evidence="1">
    <location>
        <begin position="191"/>
        <end position="201"/>
    </location>
</feature>
<name>A0A812J2V0_9DINO</name>
<organism evidence="2 3">
    <name type="scientific">Symbiodinium necroappetens</name>
    <dbReference type="NCBI Taxonomy" id="1628268"/>
    <lineage>
        <taxon>Eukaryota</taxon>
        <taxon>Sar</taxon>
        <taxon>Alveolata</taxon>
        <taxon>Dinophyceae</taxon>
        <taxon>Suessiales</taxon>
        <taxon>Symbiodiniaceae</taxon>
        <taxon>Symbiodinium</taxon>
    </lineage>
</organism>
<gene>
    <name evidence="2" type="ORF">SNEC2469_LOCUS1130</name>
</gene>
<feature type="compositionally biased region" description="Acidic residues" evidence="1">
    <location>
        <begin position="166"/>
        <end position="179"/>
    </location>
</feature>
<dbReference type="AlphaFoldDB" id="A0A812J2V0"/>
<evidence type="ECO:0000313" key="2">
    <source>
        <dbReference type="EMBL" id="CAE7190685.1"/>
    </source>
</evidence>
<protein>
    <submittedName>
        <fullName evidence="2">Uncharacterized protein</fullName>
    </submittedName>
</protein>